<dbReference type="GO" id="GO:0030976">
    <property type="term" value="F:thiamine pyrophosphate binding"/>
    <property type="evidence" value="ECO:0007669"/>
    <property type="project" value="InterPro"/>
</dbReference>
<dbReference type="EMBL" id="CAJNOK010001013">
    <property type="protein sequence ID" value="CAF0788339.1"/>
    <property type="molecule type" value="Genomic_DNA"/>
</dbReference>
<dbReference type="Proteomes" id="UP000663829">
    <property type="component" value="Unassembled WGS sequence"/>
</dbReference>
<proteinExistence type="inferred from homology"/>
<accession>A0A813W0U1</accession>
<dbReference type="Proteomes" id="UP000682733">
    <property type="component" value="Unassembled WGS sequence"/>
</dbReference>
<evidence type="ECO:0008006" key="19">
    <source>
        <dbReference type="Google" id="ProtNLM"/>
    </source>
</evidence>
<reference evidence="15" key="1">
    <citation type="submission" date="2021-02" db="EMBL/GenBank/DDBJ databases">
        <authorList>
            <person name="Nowell W R."/>
        </authorList>
    </citation>
    <scope>NUCLEOTIDE SEQUENCE</scope>
</reference>
<dbReference type="SUPFAM" id="SSF52467">
    <property type="entry name" value="DHS-like NAD/FAD-binding domain"/>
    <property type="match status" value="1"/>
</dbReference>
<dbReference type="PANTHER" id="PTHR43452:SF30">
    <property type="entry name" value="PYRUVATE DECARBOXYLASE ISOZYME 1-RELATED"/>
    <property type="match status" value="1"/>
</dbReference>
<dbReference type="GO" id="GO:0004737">
    <property type="term" value="F:pyruvate decarboxylase activity"/>
    <property type="evidence" value="ECO:0007669"/>
    <property type="project" value="TreeGrafter"/>
</dbReference>
<evidence type="ECO:0000313" key="14">
    <source>
        <dbReference type="EMBL" id="CAF0788339.1"/>
    </source>
</evidence>
<dbReference type="AlphaFoldDB" id="A0A813W0U1"/>
<dbReference type="SUPFAM" id="SSF52518">
    <property type="entry name" value="Thiamin diphosphate-binding fold (THDP-binding)"/>
    <property type="match status" value="2"/>
</dbReference>
<dbReference type="Gene3D" id="3.40.50.970">
    <property type="match status" value="2"/>
</dbReference>
<dbReference type="GO" id="GO:0000949">
    <property type="term" value="P:aromatic amino acid family catabolic process to alcohol via Ehrlich pathway"/>
    <property type="evidence" value="ECO:0007669"/>
    <property type="project" value="TreeGrafter"/>
</dbReference>
<dbReference type="CDD" id="cd07038">
    <property type="entry name" value="TPP_PYR_PDC_IPDC_like"/>
    <property type="match status" value="1"/>
</dbReference>
<organism evidence="15 18">
    <name type="scientific">Didymodactylos carnosus</name>
    <dbReference type="NCBI Taxonomy" id="1234261"/>
    <lineage>
        <taxon>Eukaryota</taxon>
        <taxon>Metazoa</taxon>
        <taxon>Spiralia</taxon>
        <taxon>Gnathifera</taxon>
        <taxon>Rotifera</taxon>
        <taxon>Eurotatoria</taxon>
        <taxon>Bdelloidea</taxon>
        <taxon>Philodinida</taxon>
        <taxon>Philodinidae</taxon>
        <taxon>Didymodactylos</taxon>
    </lineage>
</organism>
<dbReference type="GO" id="GO:0000287">
    <property type="term" value="F:magnesium ion binding"/>
    <property type="evidence" value="ECO:0007669"/>
    <property type="project" value="InterPro"/>
</dbReference>
<evidence type="ECO:0000256" key="1">
    <source>
        <dbReference type="ARBA" id="ARBA00001964"/>
    </source>
</evidence>
<dbReference type="EMBL" id="CAJNOQ010000948">
    <property type="protein sequence ID" value="CAF0853852.1"/>
    <property type="molecule type" value="Genomic_DNA"/>
</dbReference>
<dbReference type="CDD" id="cd02005">
    <property type="entry name" value="TPP_PDC_IPDC"/>
    <property type="match status" value="1"/>
</dbReference>
<name>A0A813W0U1_9BILA</name>
<feature type="binding site" evidence="9">
    <location>
        <position position="463"/>
    </location>
    <ligand>
        <name>Mg(2+)</name>
        <dbReference type="ChEBI" id="CHEBI:18420"/>
    </ligand>
</feature>
<dbReference type="InterPro" id="IPR047213">
    <property type="entry name" value="TPP_PYR_PDC_IPDC-like"/>
</dbReference>
<dbReference type="InterPro" id="IPR029035">
    <property type="entry name" value="DHS-like_NAD/FAD-binding_dom"/>
</dbReference>
<dbReference type="InterPro" id="IPR011766">
    <property type="entry name" value="TPP_enzyme_TPP-bd"/>
</dbReference>
<evidence type="ECO:0000256" key="9">
    <source>
        <dbReference type="PIRSR" id="PIRSR036565-2"/>
    </source>
</evidence>
<feature type="domain" description="Thiamine pyrophosphate enzyme TPP-binding" evidence="12">
    <location>
        <begin position="394"/>
        <end position="536"/>
    </location>
</feature>
<dbReference type="Pfam" id="PF02776">
    <property type="entry name" value="TPP_enzyme_N"/>
    <property type="match status" value="1"/>
</dbReference>
<keyword evidence="4" id="KW-0210">Decarboxylase</keyword>
<evidence type="ECO:0000313" key="17">
    <source>
        <dbReference type="EMBL" id="CAF3641437.1"/>
    </source>
</evidence>
<dbReference type="EMBL" id="CAJOBC010000947">
    <property type="protein sequence ID" value="CAF3641437.1"/>
    <property type="molecule type" value="Genomic_DNA"/>
</dbReference>
<comment type="cofactor">
    <cofactor evidence="1">
        <name>thiamine diphosphate</name>
        <dbReference type="ChEBI" id="CHEBI:58937"/>
    </cofactor>
</comment>
<protein>
    <recommendedName>
        <fullName evidence="19">Pyruvate decarboxylase</fullName>
    </recommendedName>
</protein>
<gene>
    <name evidence="15" type="ORF">GPM918_LOCUS6220</name>
    <name evidence="14" type="ORF">OVA965_LOCUS4000</name>
    <name evidence="17" type="ORF">SRO942_LOCUS6212</name>
    <name evidence="16" type="ORF">TMI583_LOCUS3998</name>
</gene>
<evidence type="ECO:0000259" key="12">
    <source>
        <dbReference type="Pfam" id="PF02775"/>
    </source>
</evidence>
<keyword evidence="18" id="KW-1185">Reference proteome</keyword>
<dbReference type="InterPro" id="IPR012000">
    <property type="entry name" value="Thiamin_PyroP_enz_cen_dom"/>
</dbReference>
<evidence type="ECO:0000256" key="2">
    <source>
        <dbReference type="ARBA" id="ARBA00007812"/>
    </source>
</evidence>
<dbReference type="InterPro" id="IPR012001">
    <property type="entry name" value="Thiamin_PyroP_enz_TPP-bd_dom"/>
</dbReference>
<keyword evidence="5 9" id="KW-0460">Magnesium</keyword>
<evidence type="ECO:0000256" key="4">
    <source>
        <dbReference type="ARBA" id="ARBA00022793"/>
    </source>
</evidence>
<comment type="caution">
    <text evidence="15">The sequence shown here is derived from an EMBL/GenBank/DDBJ whole genome shotgun (WGS) entry which is preliminary data.</text>
</comment>
<dbReference type="InterPro" id="IPR012110">
    <property type="entry name" value="PDC/IPDC-like"/>
</dbReference>
<dbReference type="OrthoDB" id="9977857at2759"/>
<dbReference type="FunFam" id="3.40.50.970:FF:000024">
    <property type="entry name" value="Pyruvate decarboxylase isozyme"/>
    <property type="match status" value="1"/>
</dbReference>
<feature type="domain" description="Thiamine pyrophosphate enzyme N-terminal TPP-binding" evidence="13">
    <location>
        <begin position="30"/>
        <end position="105"/>
    </location>
</feature>
<dbReference type="PANTHER" id="PTHR43452">
    <property type="entry name" value="PYRUVATE DECARBOXYLASE"/>
    <property type="match status" value="1"/>
</dbReference>
<dbReference type="Gene3D" id="3.40.50.1220">
    <property type="entry name" value="TPP-binding domain"/>
    <property type="match status" value="1"/>
</dbReference>
<comment type="cofactor">
    <cofactor evidence="9">
        <name>Mg(2+)</name>
        <dbReference type="ChEBI" id="CHEBI:18420"/>
    </cofactor>
    <text evidence="9">Binds 1 Mg(2+) per subunit.</text>
</comment>
<evidence type="ECO:0000256" key="10">
    <source>
        <dbReference type="RuleBase" id="RU362132"/>
    </source>
</evidence>
<feature type="binding site" evidence="9">
    <location>
        <position position="434"/>
    </location>
    <ligand>
        <name>Mg(2+)</name>
        <dbReference type="ChEBI" id="CHEBI:18420"/>
    </ligand>
</feature>
<evidence type="ECO:0000256" key="8">
    <source>
        <dbReference type="ARBA" id="ARBA00048738"/>
    </source>
</evidence>
<dbReference type="Proteomes" id="UP000681722">
    <property type="component" value="Unassembled WGS sequence"/>
</dbReference>
<dbReference type="Pfam" id="PF00205">
    <property type="entry name" value="TPP_enzyme_M"/>
    <property type="match status" value="1"/>
</dbReference>
<feature type="binding site" evidence="9">
    <location>
        <position position="461"/>
    </location>
    <ligand>
        <name>Mg(2+)</name>
        <dbReference type="ChEBI" id="CHEBI:18420"/>
    </ligand>
</feature>
<evidence type="ECO:0000256" key="7">
    <source>
        <dbReference type="ARBA" id="ARBA00023239"/>
    </source>
</evidence>
<keyword evidence="3 9" id="KW-0479">Metal-binding</keyword>
<sequence>RTYRCSNDNKRIVYGYSCYDCDGYYIGQTAKDFDGIKWGNNCNELNAAYAADGYARIKGVGALLTTFGVGELSAINGVAGSFSEMVPVVHIVGTPATASQAKGALLHHTLGNGDFRVFAKMYKEVTIAQADLNKHNAAEEIDRVLKKCVISVRPVYISLPVDLNTFELNIDSDQIKPLDLKIPLNPPEEHEAAITAILNVTEKAESIVVVVDACTLRHQVQKEVLKFVEHAQLPVYVTPMGKGGIDEHHPQFRGVYAGDCSYEQVAEEIHNADIIISVGSLNCDFNTGGFTFHLKQKKTIELHSFATKVFYAVYDKVNMKQLLPDLTKRWPTERIKKYSMKPIVPPAAPPSDNNQEILHDYFWKKVPDFMPENSIIVAETGTSEFGIFNLKAPNGSVFLTQILWGSIGYSVGACLGAATGSKKEKRRVFLFVGDGSFQVVCQEVSSMLRSNVTPVIILLNNDGYTIEKLIHGPDRAYNSIQMWNYHKTFEYFGAGIKQNTEQASIGYTGQVSTRKDFEKVMEQVRKEDDKIHFIEVIMPKLDAPTSLIQTIEGVNKNKKLQLNEE</sequence>
<keyword evidence="6 10" id="KW-0786">Thiamine pyrophosphate</keyword>
<dbReference type="Proteomes" id="UP000677228">
    <property type="component" value="Unassembled WGS sequence"/>
</dbReference>
<dbReference type="EMBL" id="CAJOBA010001013">
    <property type="protein sequence ID" value="CAF3570757.1"/>
    <property type="molecule type" value="Genomic_DNA"/>
</dbReference>
<evidence type="ECO:0000256" key="6">
    <source>
        <dbReference type="ARBA" id="ARBA00023052"/>
    </source>
</evidence>
<evidence type="ECO:0000256" key="5">
    <source>
        <dbReference type="ARBA" id="ARBA00022842"/>
    </source>
</evidence>
<dbReference type="Pfam" id="PF02775">
    <property type="entry name" value="TPP_enzyme_C"/>
    <property type="match status" value="1"/>
</dbReference>
<evidence type="ECO:0000313" key="16">
    <source>
        <dbReference type="EMBL" id="CAF3570757.1"/>
    </source>
</evidence>
<dbReference type="GO" id="GO:0005634">
    <property type="term" value="C:nucleus"/>
    <property type="evidence" value="ECO:0007669"/>
    <property type="project" value="TreeGrafter"/>
</dbReference>
<feature type="domain" description="Thiamine pyrophosphate enzyme central" evidence="11">
    <location>
        <begin position="196"/>
        <end position="306"/>
    </location>
</feature>
<dbReference type="InterPro" id="IPR047214">
    <property type="entry name" value="TPP_PDC_IPDC"/>
</dbReference>
<dbReference type="GO" id="GO:0005829">
    <property type="term" value="C:cytosol"/>
    <property type="evidence" value="ECO:0007669"/>
    <property type="project" value="TreeGrafter"/>
</dbReference>
<feature type="non-terminal residue" evidence="15">
    <location>
        <position position="1"/>
    </location>
</feature>
<evidence type="ECO:0000256" key="3">
    <source>
        <dbReference type="ARBA" id="ARBA00022723"/>
    </source>
</evidence>
<dbReference type="InterPro" id="IPR029061">
    <property type="entry name" value="THDP-binding"/>
</dbReference>
<evidence type="ECO:0000313" key="18">
    <source>
        <dbReference type="Proteomes" id="UP000663829"/>
    </source>
</evidence>
<evidence type="ECO:0000259" key="11">
    <source>
        <dbReference type="Pfam" id="PF00205"/>
    </source>
</evidence>
<comment type="catalytic activity">
    <reaction evidence="8">
        <text>2-hydroxyoctadecanoyl-CoA = heptadecanal + formyl-CoA</text>
        <dbReference type="Rhea" id="RHEA:55196"/>
        <dbReference type="ChEBI" id="CHEBI:57376"/>
        <dbReference type="ChEBI" id="CHEBI:74116"/>
        <dbReference type="ChEBI" id="CHEBI:138631"/>
    </reaction>
    <physiologicalReaction direction="left-to-right" evidence="8">
        <dbReference type="Rhea" id="RHEA:55197"/>
    </physiologicalReaction>
</comment>
<keyword evidence="7" id="KW-0456">Lyase</keyword>
<comment type="similarity">
    <text evidence="2 10">Belongs to the TPP enzyme family.</text>
</comment>
<evidence type="ECO:0000259" key="13">
    <source>
        <dbReference type="Pfam" id="PF02776"/>
    </source>
</evidence>
<dbReference type="PIRSF" id="PIRSF036565">
    <property type="entry name" value="Pyruvt_ip_decrb"/>
    <property type="match status" value="1"/>
</dbReference>
<evidence type="ECO:0000313" key="15">
    <source>
        <dbReference type="EMBL" id="CAF0853852.1"/>
    </source>
</evidence>